<keyword evidence="4 7" id="KW-0812">Transmembrane</keyword>
<feature type="transmembrane region" description="Helical" evidence="7">
    <location>
        <begin position="104"/>
        <end position="129"/>
    </location>
</feature>
<keyword evidence="3" id="KW-1003">Cell membrane</keyword>
<evidence type="ECO:0000256" key="4">
    <source>
        <dbReference type="ARBA" id="ARBA00022692"/>
    </source>
</evidence>
<dbReference type="GO" id="GO:0044341">
    <property type="term" value="P:sodium-dependent phosphate transport"/>
    <property type="evidence" value="ECO:0007669"/>
    <property type="project" value="InterPro"/>
</dbReference>
<dbReference type="PANTHER" id="PTHR10010">
    <property type="entry name" value="SOLUTE CARRIER FAMILY 34 SODIUM PHOSPHATE , MEMBER 2-RELATED"/>
    <property type="match status" value="1"/>
</dbReference>
<protein>
    <submittedName>
        <fullName evidence="8">Uncharacterized protein</fullName>
    </submittedName>
</protein>
<keyword evidence="6 7" id="KW-0472">Membrane</keyword>
<gene>
    <name evidence="8" type="ORF">OTI717_LOCUS33676</name>
</gene>
<evidence type="ECO:0000256" key="2">
    <source>
        <dbReference type="ARBA" id="ARBA00005808"/>
    </source>
</evidence>
<evidence type="ECO:0000256" key="7">
    <source>
        <dbReference type="SAM" id="Phobius"/>
    </source>
</evidence>
<sequence length="309" mass="34970">MENIYTDDNEQYQSILESYISLPINSDEYTQKLHTNLIEIKEKINVDGIQMIFVAHRYEQTVFIFSLYLFTITLDLMTSAFILLSRSTLGQIFHSRIFLKNPIINVMFGIIITTILQSSSTVTSIIASMVDSGIVDDVRSVIPMIMGTSITNTLVAFSQIGNRNEFSRSFSSGILMDVFNYLTTLILLPIEIFIDPITTMSDIFHRGGYLARVSGAIAAMIPEKQGINIQLFKVITKPLTKLIIQINETIITSNKTQQTIGKIYCYNETIKCKYLFRSMIEKFGDNIVGIILFICSLIILTGILLFMVK</sequence>
<dbReference type="Pfam" id="PF02690">
    <property type="entry name" value="Na_Pi_cotrans"/>
    <property type="match status" value="1"/>
</dbReference>
<comment type="caution">
    <text evidence="8">The sequence shown here is derived from an EMBL/GenBank/DDBJ whole genome shotgun (WGS) entry which is preliminary data.</text>
</comment>
<evidence type="ECO:0000256" key="5">
    <source>
        <dbReference type="ARBA" id="ARBA00022989"/>
    </source>
</evidence>
<name>A0A819V1R0_9BILA</name>
<evidence type="ECO:0000256" key="6">
    <source>
        <dbReference type="ARBA" id="ARBA00023136"/>
    </source>
</evidence>
<feature type="transmembrane region" description="Helical" evidence="7">
    <location>
        <begin position="287"/>
        <end position="308"/>
    </location>
</feature>
<feature type="transmembrane region" description="Helical" evidence="7">
    <location>
        <begin position="62"/>
        <end position="84"/>
    </location>
</feature>
<dbReference type="AlphaFoldDB" id="A0A819V1R0"/>
<comment type="similarity">
    <text evidence="2">Belongs to the SLC34A transporter family.</text>
</comment>
<feature type="transmembrane region" description="Helical" evidence="7">
    <location>
        <begin position="174"/>
        <end position="194"/>
    </location>
</feature>
<feature type="transmembrane region" description="Helical" evidence="7">
    <location>
        <begin position="141"/>
        <end position="162"/>
    </location>
</feature>
<dbReference type="GO" id="GO:0016324">
    <property type="term" value="C:apical plasma membrane"/>
    <property type="evidence" value="ECO:0007669"/>
    <property type="project" value="UniProtKB-SubCell"/>
</dbReference>
<evidence type="ECO:0000313" key="9">
    <source>
        <dbReference type="Proteomes" id="UP000663823"/>
    </source>
</evidence>
<comment type="subcellular location">
    <subcellularLocation>
        <location evidence="1">Apical cell membrane</location>
        <topology evidence="1">Multi-pass membrane protein</topology>
    </subcellularLocation>
</comment>
<reference evidence="8" key="1">
    <citation type="submission" date="2021-02" db="EMBL/GenBank/DDBJ databases">
        <authorList>
            <person name="Nowell W R."/>
        </authorList>
    </citation>
    <scope>NUCLEOTIDE SEQUENCE</scope>
</reference>
<dbReference type="EMBL" id="CAJOAX010011305">
    <property type="protein sequence ID" value="CAF4091071.1"/>
    <property type="molecule type" value="Genomic_DNA"/>
</dbReference>
<organism evidence="8 9">
    <name type="scientific">Rotaria sordida</name>
    <dbReference type="NCBI Taxonomy" id="392033"/>
    <lineage>
        <taxon>Eukaryota</taxon>
        <taxon>Metazoa</taxon>
        <taxon>Spiralia</taxon>
        <taxon>Gnathifera</taxon>
        <taxon>Rotifera</taxon>
        <taxon>Eurotatoria</taxon>
        <taxon>Bdelloidea</taxon>
        <taxon>Philodinida</taxon>
        <taxon>Philodinidae</taxon>
        <taxon>Rotaria</taxon>
    </lineage>
</organism>
<evidence type="ECO:0000313" key="8">
    <source>
        <dbReference type="EMBL" id="CAF4091071.1"/>
    </source>
</evidence>
<evidence type="ECO:0000256" key="3">
    <source>
        <dbReference type="ARBA" id="ARBA00022475"/>
    </source>
</evidence>
<dbReference type="PANTHER" id="PTHR10010:SF46">
    <property type="entry name" value="SODIUM-DEPENDENT PHOSPHATE TRANSPORT PROTEIN 2B"/>
    <property type="match status" value="1"/>
</dbReference>
<dbReference type="InterPro" id="IPR003841">
    <property type="entry name" value="Na/Pi_transpt"/>
</dbReference>
<dbReference type="GO" id="GO:0005436">
    <property type="term" value="F:sodium:phosphate symporter activity"/>
    <property type="evidence" value="ECO:0007669"/>
    <property type="project" value="InterPro"/>
</dbReference>
<proteinExistence type="inferred from homology"/>
<accession>A0A819V1R0</accession>
<evidence type="ECO:0000256" key="1">
    <source>
        <dbReference type="ARBA" id="ARBA00004424"/>
    </source>
</evidence>
<keyword evidence="5 7" id="KW-1133">Transmembrane helix</keyword>
<dbReference type="Proteomes" id="UP000663823">
    <property type="component" value="Unassembled WGS sequence"/>
</dbReference>